<reference evidence="3" key="1">
    <citation type="journal article" date="2019" name="Int. J. Syst. Evol. Microbiol.">
        <title>The Global Catalogue of Microorganisms (GCM) 10K type strain sequencing project: providing services to taxonomists for standard genome sequencing and annotation.</title>
        <authorList>
            <consortium name="The Broad Institute Genomics Platform"/>
            <consortium name="The Broad Institute Genome Sequencing Center for Infectious Disease"/>
            <person name="Wu L."/>
            <person name="Ma J."/>
        </authorList>
    </citation>
    <scope>NUCLEOTIDE SEQUENCE [LARGE SCALE GENOMIC DNA]</scope>
    <source>
        <strain evidence="3">JCM 17460</strain>
    </source>
</reference>
<proteinExistence type="predicted"/>
<evidence type="ECO:0000313" key="2">
    <source>
        <dbReference type="EMBL" id="GAA3521976.1"/>
    </source>
</evidence>
<keyword evidence="3" id="KW-1185">Reference proteome</keyword>
<name>A0ABP6UTH8_9ACTN</name>
<dbReference type="InterPro" id="IPR011991">
    <property type="entry name" value="ArsR-like_HTH"/>
</dbReference>
<evidence type="ECO:0000313" key="3">
    <source>
        <dbReference type="Proteomes" id="UP001500301"/>
    </source>
</evidence>
<dbReference type="RefSeq" id="WP_218232569.1">
    <property type="nucleotide sequence ID" value="NZ_BAABBB010000004.1"/>
</dbReference>
<dbReference type="EMBL" id="BAABBB010000004">
    <property type="protein sequence ID" value="GAA3521976.1"/>
    <property type="molecule type" value="Genomic_DNA"/>
</dbReference>
<accession>A0ABP6UTH8</accession>
<protein>
    <submittedName>
        <fullName evidence="2">Transcriptional regulator</fullName>
    </submittedName>
</protein>
<dbReference type="InterPro" id="IPR005471">
    <property type="entry name" value="Tscrpt_reg_IclR_N"/>
</dbReference>
<dbReference type="Pfam" id="PF09339">
    <property type="entry name" value="HTH_IclR"/>
    <property type="match status" value="1"/>
</dbReference>
<sequence length="207" mass="22782">MPRRAHDFRGLTPLGRLKVLRAVQHRPGSRLADVAEATGLHVNTARDHLRVLEDEGLVARHTVATRRRGRPPIAFFPVRDTRQNPRAAQRAAEATQRGDLLRKVAPHPDHGSTLGPRAAHQLDVLYEHLDDTGLEPVVDVEDLTIGLTPCHYGDVSAEERPMVCSVHTRLVESMLAQVPGPLELGTLQPFVTPASCVVRLRRTDTAG</sequence>
<dbReference type="Proteomes" id="UP001500301">
    <property type="component" value="Unassembled WGS sequence"/>
</dbReference>
<feature type="domain" description="HTH iclR-type" evidence="1">
    <location>
        <begin position="17"/>
        <end position="60"/>
    </location>
</feature>
<organism evidence="2 3">
    <name type="scientific">Nocardioides daeguensis</name>
    <dbReference type="NCBI Taxonomy" id="908359"/>
    <lineage>
        <taxon>Bacteria</taxon>
        <taxon>Bacillati</taxon>
        <taxon>Actinomycetota</taxon>
        <taxon>Actinomycetes</taxon>
        <taxon>Propionibacteriales</taxon>
        <taxon>Nocardioidaceae</taxon>
        <taxon>Nocardioides</taxon>
    </lineage>
</organism>
<evidence type="ECO:0000259" key="1">
    <source>
        <dbReference type="Pfam" id="PF09339"/>
    </source>
</evidence>
<gene>
    <name evidence="2" type="ORF">GCM10022263_07530</name>
</gene>
<comment type="caution">
    <text evidence="2">The sequence shown here is derived from an EMBL/GenBank/DDBJ whole genome shotgun (WGS) entry which is preliminary data.</text>
</comment>
<dbReference type="CDD" id="cd00090">
    <property type="entry name" value="HTH_ARSR"/>
    <property type="match status" value="1"/>
</dbReference>